<name>A0A8H3ZRE8_9PEZI</name>
<comment type="caution">
    <text evidence="2">The sequence shown here is derived from an EMBL/GenBank/DDBJ whole genome shotgun (WGS) entry which is preliminary data.</text>
</comment>
<organism evidence="2 3">
    <name type="scientific">Colletotrichum asianum</name>
    <dbReference type="NCBI Taxonomy" id="702518"/>
    <lineage>
        <taxon>Eukaryota</taxon>
        <taxon>Fungi</taxon>
        <taxon>Dikarya</taxon>
        <taxon>Ascomycota</taxon>
        <taxon>Pezizomycotina</taxon>
        <taxon>Sordariomycetes</taxon>
        <taxon>Hypocreomycetidae</taxon>
        <taxon>Glomerellales</taxon>
        <taxon>Glomerellaceae</taxon>
        <taxon>Colletotrichum</taxon>
        <taxon>Colletotrichum gloeosporioides species complex</taxon>
    </lineage>
</organism>
<dbReference type="EMBL" id="WOWK01000077">
    <property type="protein sequence ID" value="KAF0320920.1"/>
    <property type="molecule type" value="Genomic_DNA"/>
</dbReference>
<dbReference type="Proteomes" id="UP000434172">
    <property type="component" value="Unassembled WGS sequence"/>
</dbReference>
<dbReference type="AlphaFoldDB" id="A0A8H3ZRE8"/>
<evidence type="ECO:0000256" key="1">
    <source>
        <dbReference type="SAM" id="MobiDB-lite"/>
    </source>
</evidence>
<protein>
    <submittedName>
        <fullName evidence="2">Uncharacterized protein</fullName>
    </submittedName>
</protein>
<evidence type="ECO:0000313" key="2">
    <source>
        <dbReference type="EMBL" id="KAF0320920.1"/>
    </source>
</evidence>
<proteinExistence type="predicted"/>
<sequence>MDSAPFGFETSFVNSWLTLHLSGSSFHDRTRNAPSVREPRPSSFSLNSVAPRLA</sequence>
<accession>A0A8H3ZRE8</accession>
<reference evidence="2 3" key="1">
    <citation type="submission" date="2019-12" db="EMBL/GenBank/DDBJ databases">
        <title>A genome sequence resource for the geographically widespread anthracnose pathogen Colletotrichum asianum.</title>
        <authorList>
            <person name="Meng Y."/>
        </authorList>
    </citation>
    <scope>NUCLEOTIDE SEQUENCE [LARGE SCALE GENOMIC DNA]</scope>
    <source>
        <strain evidence="2 3">ICMP 18580</strain>
    </source>
</reference>
<keyword evidence="3" id="KW-1185">Reference proteome</keyword>
<evidence type="ECO:0000313" key="3">
    <source>
        <dbReference type="Proteomes" id="UP000434172"/>
    </source>
</evidence>
<feature type="region of interest" description="Disordered" evidence="1">
    <location>
        <begin position="26"/>
        <end position="54"/>
    </location>
</feature>
<gene>
    <name evidence="2" type="ORF">GQ607_011822</name>
</gene>